<dbReference type="Proteomes" id="UP000239888">
    <property type="component" value="Chromosome"/>
</dbReference>
<evidence type="ECO:0000259" key="1">
    <source>
        <dbReference type="PROSITE" id="PS51724"/>
    </source>
</evidence>
<dbReference type="InterPro" id="IPR052521">
    <property type="entry name" value="Cell_div_SPOR-domain"/>
</dbReference>
<gene>
    <name evidence="2" type="ORF">BOP93_13530</name>
</gene>
<evidence type="ECO:0000313" key="3">
    <source>
        <dbReference type="Proteomes" id="UP000239888"/>
    </source>
</evidence>
<dbReference type="InterPro" id="IPR036680">
    <property type="entry name" value="SPOR-like_sf"/>
</dbReference>
<sequence>MRGLAITALALAVTGCGGDIDRARTSVASHLKDPDSAKFRNERQVSDVAVCGEVNGKNTFGAYSGFAQFLAMKRPGGFDVIIDPNMTDRFAGSVCGYAKAETDAKTEVKAPQPVLEIPGVRWSVQLASVSSEEKAEAISRDLVSSGWRPYTTRSDGKSRVFVGPFSTRAEANAQMDDLARKKAFNGFVLRYQEPAASGK</sequence>
<proteinExistence type="predicted"/>
<feature type="domain" description="SPOR" evidence="1">
    <location>
        <begin position="116"/>
        <end position="191"/>
    </location>
</feature>
<dbReference type="PROSITE" id="PS51257">
    <property type="entry name" value="PROKAR_LIPOPROTEIN"/>
    <property type="match status" value="1"/>
</dbReference>
<evidence type="ECO:0000313" key="2">
    <source>
        <dbReference type="EMBL" id="AUZ46568.1"/>
    </source>
</evidence>
<dbReference type="AlphaFoldDB" id="A0A2L0RX25"/>
<reference evidence="2 3" key="1">
    <citation type="journal article" date="2018" name="Front. Microbiol.">
        <title>Pseudomonas orientalis F9: A Potent Antagonist against Phytopathogens with Phytotoxic Effect in the Apple Flower.</title>
        <authorList>
            <person name="Zengerer V."/>
            <person name="Schmid M."/>
            <person name="Bieri M."/>
            <person name="Muller D.C."/>
            <person name="Remus-Emsermann M.N.P."/>
            <person name="Ahrens C.H."/>
            <person name="Pelludat C."/>
        </authorList>
    </citation>
    <scope>NUCLEOTIDE SEQUENCE [LARGE SCALE GENOMIC DNA]</scope>
    <source>
        <strain evidence="2 3">F9</strain>
    </source>
</reference>
<dbReference type="Gene3D" id="3.30.70.1070">
    <property type="entry name" value="Sporulation related repeat"/>
    <property type="match status" value="1"/>
</dbReference>
<dbReference type="GO" id="GO:0042834">
    <property type="term" value="F:peptidoglycan binding"/>
    <property type="evidence" value="ECO:0007669"/>
    <property type="project" value="InterPro"/>
</dbReference>
<dbReference type="GO" id="GO:0030428">
    <property type="term" value="C:cell septum"/>
    <property type="evidence" value="ECO:0007669"/>
    <property type="project" value="TreeGrafter"/>
</dbReference>
<dbReference type="Pfam" id="PF05036">
    <property type="entry name" value="SPOR"/>
    <property type="match status" value="1"/>
</dbReference>
<dbReference type="InterPro" id="IPR007730">
    <property type="entry name" value="SPOR-like_dom"/>
</dbReference>
<name>A0A2L0RX25_9PSED</name>
<accession>A0A2L0RX25</accession>
<dbReference type="SUPFAM" id="SSF110997">
    <property type="entry name" value="Sporulation related repeat"/>
    <property type="match status" value="1"/>
</dbReference>
<dbReference type="PANTHER" id="PTHR38687">
    <property type="entry name" value="CELL DIVISION PROTEIN DEDD-RELATED"/>
    <property type="match status" value="1"/>
</dbReference>
<dbReference type="GO" id="GO:0032506">
    <property type="term" value="P:cytokinetic process"/>
    <property type="evidence" value="ECO:0007669"/>
    <property type="project" value="TreeGrafter"/>
</dbReference>
<dbReference type="PROSITE" id="PS51724">
    <property type="entry name" value="SPOR"/>
    <property type="match status" value="1"/>
</dbReference>
<dbReference type="GO" id="GO:0032153">
    <property type="term" value="C:cell division site"/>
    <property type="evidence" value="ECO:0007669"/>
    <property type="project" value="TreeGrafter"/>
</dbReference>
<dbReference type="EMBL" id="CP018049">
    <property type="protein sequence ID" value="AUZ46568.1"/>
    <property type="molecule type" value="Genomic_DNA"/>
</dbReference>
<dbReference type="PANTHER" id="PTHR38687:SF1">
    <property type="entry name" value="CELL DIVISION PROTEIN DEDD"/>
    <property type="match status" value="1"/>
</dbReference>
<protein>
    <recommendedName>
        <fullName evidence="1">SPOR domain-containing protein</fullName>
    </recommendedName>
</protein>
<organism evidence="2 3">
    <name type="scientific">Pseudomonas orientalis</name>
    <dbReference type="NCBI Taxonomy" id="76758"/>
    <lineage>
        <taxon>Bacteria</taxon>
        <taxon>Pseudomonadati</taxon>
        <taxon>Pseudomonadota</taxon>
        <taxon>Gammaproteobacteria</taxon>
        <taxon>Pseudomonadales</taxon>
        <taxon>Pseudomonadaceae</taxon>
        <taxon>Pseudomonas</taxon>
    </lineage>
</organism>
<dbReference type="KEGG" id="poi:BOP93_13530"/>